<protein>
    <submittedName>
        <fullName evidence="7">Squalene--hopene cyclase</fullName>
    </submittedName>
</protein>
<reference evidence="7 8" key="1">
    <citation type="submission" date="2016-12" db="EMBL/GenBank/DDBJ databases">
        <title>The draft genome sequence of Actinophytocola sp. 11-183.</title>
        <authorList>
            <person name="Wang W."/>
            <person name="Yuan L."/>
        </authorList>
    </citation>
    <scope>NUCLEOTIDE SEQUENCE [LARGE SCALE GENOMIC DNA]</scope>
    <source>
        <strain evidence="7 8">11-183</strain>
    </source>
</reference>
<dbReference type="STRING" id="1912961.BU204_21390"/>
<dbReference type="GO" id="GO:0016866">
    <property type="term" value="F:intramolecular transferase activity"/>
    <property type="evidence" value="ECO:0007669"/>
    <property type="project" value="InterPro"/>
</dbReference>
<dbReference type="InterPro" id="IPR008930">
    <property type="entry name" value="Terpenoid_cyclase/PrenylTrfase"/>
</dbReference>
<evidence type="ECO:0000256" key="4">
    <source>
        <dbReference type="ARBA" id="ARBA00023235"/>
    </source>
</evidence>
<evidence type="ECO:0000256" key="1">
    <source>
        <dbReference type="ARBA" id="ARBA00004999"/>
    </source>
</evidence>
<evidence type="ECO:0000313" key="7">
    <source>
        <dbReference type="EMBL" id="OLF15561.1"/>
    </source>
</evidence>
<dbReference type="SFLD" id="SFLDG01016">
    <property type="entry name" value="Prenyltransferase_Like_2"/>
    <property type="match status" value="1"/>
</dbReference>
<dbReference type="SUPFAM" id="SSF48239">
    <property type="entry name" value="Terpenoid cyclases/Protein prenyltransferases"/>
    <property type="match status" value="2"/>
</dbReference>
<comment type="caution">
    <text evidence="7">The sequence shown here is derived from an EMBL/GenBank/DDBJ whole genome shotgun (WGS) entry which is preliminary data.</text>
</comment>
<dbReference type="AlphaFoldDB" id="A0A1Q8CMH6"/>
<evidence type="ECO:0000259" key="6">
    <source>
        <dbReference type="Pfam" id="PF13249"/>
    </source>
</evidence>
<sequence>MDNRLETGARETLRRATGWLLDAQHEDGWWWGHMFTNVTLDAEDLLLRELYGVRTPELTAAAANWIRAEQRDDGTWATFPGGPGELSTTVEAYFALRLAGDDPDAPHMAKAAAFCRANGGIERTRMATRIWLAVFGLWPWEDLPVLPPEIMLVPRRAPLGVPSFSGWSRIALIPLSMARAERRVHRLDFDVDELRSGVPRPAPDYPALSVENAFVRINGLLEHYERRPLRRVRALAMRRAENWIADHQEVDGTWLGVHLLSVFCLLGMWAAGHPVHHPVVRRAFAGLTRFEVWDADESRPRRRMECVTGPVWDTSLSVIALTDAGVDPAHPALRRAADWLMAEEIGDRGDWTLRRPGLAASGWAFSFDNDIFPDCDDTSTVVSALGRVRGADQTARAALAGARRRGVDWLVGMQSTNGGWASYDADNNSTIAGKLPFCDFGEATDPPSADVTAHVLEALAAELPAGHPTLRRGALWLLREQEEDGAWFGRWGANYVYGTSAAVIALVAVGVPAEGRAVARALDWLRRHQNDDGGWGEDLRSYHDESWRGRGVSTPSQTAWALMALHAAGYPAEEDRVRRGIAWLVDNQRSDGTWAEDVFTGTGFPGDFYMGYPLYRQIFPVMALGRYLGSGAQASSTVMAR</sequence>
<dbReference type="PANTHER" id="PTHR11764:SF20">
    <property type="entry name" value="LANOSTEROL SYNTHASE"/>
    <property type="match status" value="1"/>
</dbReference>
<dbReference type="InterPro" id="IPR032697">
    <property type="entry name" value="SQ_cyclase_N"/>
</dbReference>
<dbReference type="PANTHER" id="PTHR11764">
    <property type="entry name" value="TERPENE CYCLASE/MUTASE FAMILY MEMBER"/>
    <property type="match status" value="1"/>
</dbReference>
<dbReference type="GO" id="GO:0016104">
    <property type="term" value="P:triterpenoid biosynthetic process"/>
    <property type="evidence" value="ECO:0007669"/>
    <property type="project" value="InterPro"/>
</dbReference>
<dbReference type="UniPathway" id="UPA00337"/>
<gene>
    <name evidence="7" type="ORF">BU204_21390</name>
</gene>
<keyword evidence="8" id="KW-1185">Reference proteome</keyword>
<dbReference type="InterPro" id="IPR032696">
    <property type="entry name" value="SQ_cyclase_C"/>
</dbReference>
<feature type="domain" description="Squalene cyclase C-terminal" evidence="5">
    <location>
        <begin position="309"/>
        <end position="627"/>
    </location>
</feature>
<dbReference type="Pfam" id="PF13243">
    <property type="entry name" value="SQHop_cyclase_C"/>
    <property type="match status" value="1"/>
</dbReference>
<keyword evidence="4" id="KW-0413">Isomerase</keyword>
<dbReference type="Gene3D" id="1.50.10.20">
    <property type="match status" value="2"/>
</dbReference>
<dbReference type="InterPro" id="IPR006400">
    <property type="entry name" value="Hopene-cyclase"/>
</dbReference>
<dbReference type="Pfam" id="PF13249">
    <property type="entry name" value="SQHop_cyclase_N"/>
    <property type="match status" value="1"/>
</dbReference>
<organism evidence="7 8">
    <name type="scientific">Actinophytocola xanthii</name>
    <dbReference type="NCBI Taxonomy" id="1912961"/>
    <lineage>
        <taxon>Bacteria</taxon>
        <taxon>Bacillati</taxon>
        <taxon>Actinomycetota</taxon>
        <taxon>Actinomycetes</taxon>
        <taxon>Pseudonocardiales</taxon>
        <taxon>Pseudonocardiaceae</taxon>
    </lineage>
</organism>
<dbReference type="GO" id="GO:0005811">
    <property type="term" value="C:lipid droplet"/>
    <property type="evidence" value="ECO:0007669"/>
    <property type="project" value="InterPro"/>
</dbReference>
<dbReference type="NCBIfam" id="TIGR01787">
    <property type="entry name" value="squalene_cyclas"/>
    <property type="match status" value="1"/>
</dbReference>
<evidence type="ECO:0000256" key="3">
    <source>
        <dbReference type="ARBA" id="ARBA00022737"/>
    </source>
</evidence>
<dbReference type="Proteomes" id="UP000185596">
    <property type="component" value="Unassembled WGS sequence"/>
</dbReference>
<dbReference type="NCBIfam" id="TIGR01507">
    <property type="entry name" value="hopene_cyclase"/>
    <property type="match status" value="1"/>
</dbReference>
<comment type="pathway">
    <text evidence="1">Secondary metabolite biosynthesis; hopanoid biosynthesis.</text>
</comment>
<dbReference type="InterPro" id="IPR018333">
    <property type="entry name" value="Squalene_cyclase"/>
</dbReference>
<evidence type="ECO:0000313" key="8">
    <source>
        <dbReference type="Proteomes" id="UP000185596"/>
    </source>
</evidence>
<evidence type="ECO:0000259" key="5">
    <source>
        <dbReference type="Pfam" id="PF13243"/>
    </source>
</evidence>
<evidence type="ECO:0000256" key="2">
    <source>
        <dbReference type="ARBA" id="ARBA00009755"/>
    </source>
</evidence>
<accession>A0A1Q8CMH6</accession>
<proteinExistence type="inferred from homology"/>
<keyword evidence="3" id="KW-0677">Repeat</keyword>
<dbReference type="EMBL" id="MSIE01000040">
    <property type="protein sequence ID" value="OLF15561.1"/>
    <property type="molecule type" value="Genomic_DNA"/>
</dbReference>
<comment type="similarity">
    <text evidence="2">Belongs to the terpene cyclase/mutase family.</text>
</comment>
<name>A0A1Q8CMH6_9PSEU</name>
<feature type="domain" description="Squalene cyclase N-terminal" evidence="6">
    <location>
        <begin position="14"/>
        <end position="294"/>
    </location>
</feature>